<dbReference type="InterPro" id="IPR027417">
    <property type="entry name" value="P-loop_NTPase"/>
</dbReference>
<dbReference type="OrthoDB" id="3798703at2759"/>
<keyword evidence="5" id="KW-1185">Reference proteome</keyword>
<dbReference type="AlphaFoldDB" id="A0A6A6SJH0"/>
<evidence type="ECO:0000313" key="4">
    <source>
        <dbReference type="EMBL" id="KAF2647121.1"/>
    </source>
</evidence>
<evidence type="ECO:0000256" key="1">
    <source>
        <dbReference type="ARBA" id="ARBA00022801"/>
    </source>
</evidence>
<sequence>MRAMVDRAFARKSGNVYKEPSFPKMNRLVKFLQGIIICRPDGLLRSPLIDFHDRYFQLEEVAEALVAFYTYRIISAMKRNGEQVANAARVALVSDFPILQVAANSQLLPPSVREKQATLLEEAKETVASFRASQKPGETGLMPENEAEDGWLETRVRAHKFLGCLKHFDKSLNVPHYGKKPRGEEKLQGEDGGHRDLEADHNTEDELRLNEDDENDHGEIRSPKIECILKLIYTIARKASAQTIIVFSNLPRFLDILEEAFRRDQMTDELEIKVSQFDGRGSTQDRILRSDSFRQQISHTVTLITPGAGGATLEAQHVIQVEPWWNAQMKAQAYKLVHRLGEDDTVQAWNIKGTNCLID</sequence>
<organism evidence="4 5">
    <name type="scientific">Lophiostoma macrostomum CBS 122681</name>
    <dbReference type="NCBI Taxonomy" id="1314788"/>
    <lineage>
        <taxon>Eukaryota</taxon>
        <taxon>Fungi</taxon>
        <taxon>Dikarya</taxon>
        <taxon>Ascomycota</taxon>
        <taxon>Pezizomycotina</taxon>
        <taxon>Dothideomycetes</taxon>
        <taxon>Pleosporomycetidae</taxon>
        <taxon>Pleosporales</taxon>
        <taxon>Lophiostomataceae</taxon>
        <taxon>Lophiostoma</taxon>
    </lineage>
</organism>
<evidence type="ECO:0000259" key="3">
    <source>
        <dbReference type="Pfam" id="PF00271"/>
    </source>
</evidence>
<evidence type="ECO:0000256" key="2">
    <source>
        <dbReference type="SAM" id="MobiDB-lite"/>
    </source>
</evidence>
<proteinExistence type="predicted"/>
<reference evidence="4" key="1">
    <citation type="journal article" date="2020" name="Stud. Mycol.">
        <title>101 Dothideomycetes genomes: a test case for predicting lifestyles and emergence of pathogens.</title>
        <authorList>
            <person name="Haridas S."/>
            <person name="Albert R."/>
            <person name="Binder M."/>
            <person name="Bloem J."/>
            <person name="Labutti K."/>
            <person name="Salamov A."/>
            <person name="Andreopoulos B."/>
            <person name="Baker S."/>
            <person name="Barry K."/>
            <person name="Bills G."/>
            <person name="Bluhm B."/>
            <person name="Cannon C."/>
            <person name="Castanera R."/>
            <person name="Culley D."/>
            <person name="Daum C."/>
            <person name="Ezra D."/>
            <person name="Gonzalez J."/>
            <person name="Henrissat B."/>
            <person name="Kuo A."/>
            <person name="Liang C."/>
            <person name="Lipzen A."/>
            <person name="Lutzoni F."/>
            <person name="Magnuson J."/>
            <person name="Mondo S."/>
            <person name="Nolan M."/>
            <person name="Ohm R."/>
            <person name="Pangilinan J."/>
            <person name="Park H.-J."/>
            <person name="Ramirez L."/>
            <person name="Alfaro M."/>
            <person name="Sun H."/>
            <person name="Tritt A."/>
            <person name="Yoshinaga Y."/>
            <person name="Zwiers L.-H."/>
            <person name="Turgeon B."/>
            <person name="Goodwin S."/>
            <person name="Spatafora J."/>
            <person name="Crous P."/>
            <person name="Grigoriev I."/>
        </authorList>
    </citation>
    <scope>NUCLEOTIDE SEQUENCE</scope>
    <source>
        <strain evidence="4">CBS 122681</strain>
    </source>
</reference>
<dbReference type="PANTHER" id="PTHR45629:SF7">
    <property type="entry name" value="DNA EXCISION REPAIR PROTEIN ERCC-6-RELATED"/>
    <property type="match status" value="1"/>
</dbReference>
<evidence type="ECO:0000313" key="5">
    <source>
        <dbReference type="Proteomes" id="UP000799324"/>
    </source>
</evidence>
<dbReference type="InterPro" id="IPR001650">
    <property type="entry name" value="Helicase_C-like"/>
</dbReference>
<dbReference type="EMBL" id="MU004683">
    <property type="protein sequence ID" value="KAF2647121.1"/>
    <property type="molecule type" value="Genomic_DNA"/>
</dbReference>
<dbReference type="Pfam" id="PF00271">
    <property type="entry name" value="Helicase_C"/>
    <property type="match status" value="1"/>
</dbReference>
<feature type="region of interest" description="Disordered" evidence="2">
    <location>
        <begin position="175"/>
        <end position="207"/>
    </location>
</feature>
<dbReference type="GO" id="GO:0016787">
    <property type="term" value="F:hydrolase activity"/>
    <property type="evidence" value="ECO:0007669"/>
    <property type="project" value="UniProtKB-KW"/>
</dbReference>
<dbReference type="SUPFAM" id="SSF52540">
    <property type="entry name" value="P-loop containing nucleoside triphosphate hydrolases"/>
    <property type="match status" value="1"/>
</dbReference>
<dbReference type="Proteomes" id="UP000799324">
    <property type="component" value="Unassembled WGS sequence"/>
</dbReference>
<feature type="compositionally biased region" description="Basic and acidic residues" evidence="2">
    <location>
        <begin position="181"/>
        <end position="207"/>
    </location>
</feature>
<accession>A0A6A6SJH0</accession>
<feature type="domain" description="Helicase C-terminal" evidence="3">
    <location>
        <begin position="224"/>
        <end position="340"/>
    </location>
</feature>
<protein>
    <recommendedName>
        <fullName evidence="3">Helicase C-terminal domain-containing protein</fullName>
    </recommendedName>
</protein>
<dbReference type="PANTHER" id="PTHR45629">
    <property type="entry name" value="SNF2/RAD54 FAMILY MEMBER"/>
    <property type="match status" value="1"/>
</dbReference>
<dbReference type="CDD" id="cd18793">
    <property type="entry name" value="SF2_C_SNF"/>
    <property type="match status" value="1"/>
</dbReference>
<gene>
    <name evidence="4" type="ORF">K491DRAFT_685778</name>
</gene>
<dbReference type="Gene3D" id="3.40.50.300">
    <property type="entry name" value="P-loop containing nucleotide triphosphate hydrolases"/>
    <property type="match status" value="1"/>
</dbReference>
<name>A0A6A6SJH0_9PLEO</name>
<dbReference type="InterPro" id="IPR050496">
    <property type="entry name" value="SNF2_RAD54_helicase_repair"/>
</dbReference>
<dbReference type="InterPro" id="IPR049730">
    <property type="entry name" value="SNF2/RAD54-like_C"/>
</dbReference>
<keyword evidence="1" id="KW-0378">Hydrolase</keyword>